<dbReference type="Proteomes" id="UP001302676">
    <property type="component" value="Unassembled WGS sequence"/>
</dbReference>
<comment type="caution">
    <text evidence="9">The sequence shown here is derived from an EMBL/GenBank/DDBJ whole genome shotgun (WGS) entry which is preliminary data.</text>
</comment>
<reference evidence="9" key="2">
    <citation type="submission" date="2023-05" db="EMBL/GenBank/DDBJ databases">
        <authorList>
            <consortium name="Lawrence Berkeley National Laboratory"/>
            <person name="Steindorff A."/>
            <person name="Hensen N."/>
            <person name="Bonometti L."/>
            <person name="Westerberg I."/>
            <person name="Brannstrom I.O."/>
            <person name="Guillou S."/>
            <person name="Cros-Aarteil S."/>
            <person name="Calhoun S."/>
            <person name="Haridas S."/>
            <person name="Kuo A."/>
            <person name="Mondo S."/>
            <person name="Pangilinan J."/>
            <person name="Riley R."/>
            <person name="Labutti K."/>
            <person name="Andreopoulos B."/>
            <person name="Lipzen A."/>
            <person name="Chen C."/>
            <person name="Yanf M."/>
            <person name="Daum C."/>
            <person name="Ng V."/>
            <person name="Clum A."/>
            <person name="Ohm R."/>
            <person name="Martin F."/>
            <person name="Silar P."/>
            <person name="Natvig D."/>
            <person name="Lalanne C."/>
            <person name="Gautier V."/>
            <person name="Ament-Velasquez S.L."/>
            <person name="Kruys A."/>
            <person name="Hutchinson M.I."/>
            <person name="Powell A.J."/>
            <person name="Barry K."/>
            <person name="Miller A.N."/>
            <person name="Grigoriev I.V."/>
            <person name="Debuchy R."/>
            <person name="Gladieux P."/>
            <person name="Thoren M.H."/>
            <person name="Johannesson H."/>
        </authorList>
    </citation>
    <scope>NUCLEOTIDE SEQUENCE</scope>
    <source>
        <strain evidence="9">CBS 141.50</strain>
    </source>
</reference>
<dbReference type="GO" id="GO:0016973">
    <property type="term" value="P:poly(A)+ mRNA export from nucleus"/>
    <property type="evidence" value="ECO:0007669"/>
    <property type="project" value="TreeGrafter"/>
</dbReference>
<dbReference type="InterPro" id="IPR051037">
    <property type="entry name" value="RNAPII_TF_IWS1"/>
</dbReference>
<dbReference type="RefSeq" id="XP_062638334.1">
    <property type="nucleotide sequence ID" value="XM_062780220.1"/>
</dbReference>
<evidence type="ECO:0000259" key="8">
    <source>
        <dbReference type="PROSITE" id="PS51319"/>
    </source>
</evidence>
<feature type="compositionally biased region" description="Basic and acidic residues" evidence="7">
    <location>
        <begin position="114"/>
        <end position="128"/>
    </location>
</feature>
<dbReference type="GeneID" id="87816833"/>
<dbReference type="PROSITE" id="PS51319">
    <property type="entry name" value="TFIIS_N"/>
    <property type="match status" value="1"/>
</dbReference>
<evidence type="ECO:0000256" key="2">
    <source>
        <dbReference type="ARBA" id="ARBA00023163"/>
    </source>
</evidence>
<keyword evidence="2" id="KW-0804">Transcription</keyword>
<evidence type="ECO:0000256" key="3">
    <source>
        <dbReference type="ARBA" id="ARBA00023242"/>
    </source>
</evidence>
<feature type="compositionally biased region" description="Acidic residues" evidence="7">
    <location>
        <begin position="35"/>
        <end position="49"/>
    </location>
</feature>
<dbReference type="GO" id="GO:0005634">
    <property type="term" value="C:nucleus"/>
    <property type="evidence" value="ECO:0007669"/>
    <property type="project" value="UniProtKB-SubCell"/>
</dbReference>
<accession>A0AAN6V4X5</accession>
<name>A0AAN6V4X5_9PEZI</name>
<dbReference type="EMBL" id="MU853572">
    <property type="protein sequence ID" value="KAK4144963.1"/>
    <property type="molecule type" value="Genomic_DNA"/>
</dbReference>
<evidence type="ECO:0000313" key="10">
    <source>
        <dbReference type="Proteomes" id="UP001302676"/>
    </source>
</evidence>
<evidence type="ECO:0000256" key="4">
    <source>
        <dbReference type="ARBA" id="ARBA00037349"/>
    </source>
</evidence>
<dbReference type="FunFam" id="1.20.930.10:FF:000003">
    <property type="entry name" value="Putative Transcription factor IWS1"/>
    <property type="match status" value="1"/>
</dbReference>
<feature type="compositionally biased region" description="Basic residues" evidence="7">
    <location>
        <begin position="83"/>
        <end position="92"/>
    </location>
</feature>
<protein>
    <recommendedName>
        <fullName evidence="8">TFIIS N-terminal domain-containing protein</fullName>
    </recommendedName>
</protein>
<dbReference type="SUPFAM" id="SSF47676">
    <property type="entry name" value="Conserved domain common to transcription factors TFIIS, elongin A, CRSP70"/>
    <property type="match status" value="1"/>
</dbReference>
<dbReference type="AlphaFoldDB" id="A0AAN6V4X5"/>
<feature type="domain" description="TFIIS N-terminal" evidence="8">
    <location>
        <begin position="233"/>
        <end position="310"/>
    </location>
</feature>
<evidence type="ECO:0000256" key="1">
    <source>
        <dbReference type="ARBA" id="ARBA00023015"/>
    </source>
</evidence>
<dbReference type="InterPro" id="IPR035441">
    <property type="entry name" value="TFIIS/LEDGF_dom_sf"/>
</dbReference>
<dbReference type="Gene3D" id="1.20.930.10">
    <property type="entry name" value="Conserved domain common to transcription factors TFIIS, elongin A, CRSP70"/>
    <property type="match status" value="1"/>
</dbReference>
<evidence type="ECO:0000256" key="5">
    <source>
        <dbReference type="ARBA" id="ARBA00037992"/>
    </source>
</evidence>
<feature type="region of interest" description="Disordered" evidence="7">
    <location>
        <begin position="1"/>
        <end position="141"/>
    </location>
</feature>
<gene>
    <name evidence="9" type="ORF">C8A04DRAFT_27211</name>
</gene>
<sequence length="425" mass="47374">MSDAGSADPGHEEERPADIHDDDDAGNESDKDSDLLSEIDEDQFEDYDPALESRPVEIDENVAMTLKAAKRKQADGGASKKPKEGRRPKKRSRATDDEVGEVEIGERRPRKTRATGERRAAAKEPSKEPEEEDENLTPEERRRRALNRAMDNALKNPSKRRRKKDEIDLEDELDNHIARLIVAMEHACEADNEARLKGVAATNKLKLLPKVTAMLNRTAAQDSVLDPDTNFLRSVKFFLEPLNDGSLPAYNIQRDLFTALAALPINKEVLLSSGIGKVVFFYTRSKRPEASIKRIAERLVGEWSRPILKRTDDYKKRQIETRDFDFAAAKLAQRQEAAASGSQITLTQRPAGGKSRLELERERLLAPEVKKNNRAAPAGLPASYTVAPRSTFDASRAAAEFRPVGAAGLEAFRKMTQRGKGGGRR</sequence>
<evidence type="ECO:0000313" key="9">
    <source>
        <dbReference type="EMBL" id="KAK4144963.1"/>
    </source>
</evidence>
<evidence type="ECO:0000256" key="7">
    <source>
        <dbReference type="SAM" id="MobiDB-lite"/>
    </source>
</evidence>
<comment type="subcellular location">
    <subcellularLocation>
        <location evidence="6">Nucleus</location>
    </subcellularLocation>
</comment>
<keyword evidence="10" id="KW-1185">Reference proteome</keyword>
<keyword evidence="3 6" id="KW-0539">Nucleus</keyword>
<feature type="compositionally biased region" description="Basic and acidic residues" evidence="7">
    <location>
        <begin position="9"/>
        <end position="19"/>
    </location>
</feature>
<proteinExistence type="inferred from homology"/>
<evidence type="ECO:0000256" key="6">
    <source>
        <dbReference type="PROSITE-ProRule" id="PRU00649"/>
    </source>
</evidence>
<dbReference type="PANTHER" id="PTHR46010:SF1">
    <property type="entry name" value="PROTEIN IWS1 HOMOLOG"/>
    <property type="match status" value="1"/>
</dbReference>
<organism evidence="9 10">
    <name type="scientific">Dichotomopilus funicola</name>
    <dbReference type="NCBI Taxonomy" id="1934379"/>
    <lineage>
        <taxon>Eukaryota</taxon>
        <taxon>Fungi</taxon>
        <taxon>Dikarya</taxon>
        <taxon>Ascomycota</taxon>
        <taxon>Pezizomycotina</taxon>
        <taxon>Sordariomycetes</taxon>
        <taxon>Sordariomycetidae</taxon>
        <taxon>Sordariales</taxon>
        <taxon>Chaetomiaceae</taxon>
        <taxon>Dichotomopilus</taxon>
    </lineage>
</organism>
<dbReference type="Pfam" id="PF08711">
    <property type="entry name" value="Med26"/>
    <property type="match status" value="1"/>
</dbReference>
<reference evidence="9" key="1">
    <citation type="journal article" date="2023" name="Mol. Phylogenet. Evol.">
        <title>Genome-scale phylogeny and comparative genomics of the fungal order Sordariales.</title>
        <authorList>
            <person name="Hensen N."/>
            <person name="Bonometti L."/>
            <person name="Westerberg I."/>
            <person name="Brannstrom I.O."/>
            <person name="Guillou S."/>
            <person name="Cros-Aarteil S."/>
            <person name="Calhoun S."/>
            <person name="Haridas S."/>
            <person name="Kuo A."/>
            <person name="Mondo S."/>
            <person name="Pangilinan J."/>
            <person name="Riley R."/>
            <person name="LaButti K."/>
            <person name="Andreopoulos B."/>
            <person name="Lipzen A."/>
            <person name="Chen C."/>
            <person name="Yan M."/>
            <person name="Daum C."/>
            <person name="Ng V."/>
            <person name="Clum A."/>
            <person name="Steindorff A."/>
            <person name="Ohm R.A."/>
            <person name="Martin F."/>
            <person name="Silar P."/>
            <person name="Natvig D.O."/>
            <person name="Lalanne C."/>
            <person name="Gautier V."/>
            <person name="Ament-Velasquez S.L."/>
            <person name="Kruys A."/>
            <person name="Hutchinson M.I."/>
            <person name="Powell A.J."/>
            <person name="Barry K."/>
            <person name="Miller A.N."/>
            <person name="Grigoriev I.V."/>
            <person name="Debuchy R."/>
            <person name="Gladieux P."/>
            <person name="Hiltunen Thoren M."/>
            <person name="Johannesson H."/>
        </authorList>
    </citation>
    <scope>NUCLEOTIDE SEQUENCE</scope>
    <source>
        <strain evidence="9">CBS 141.50</strain>
    </source>
</reference>
<dbReference type="InterPro" id="IPR017923">
    <property type="entry name" value="TFIIS_N"/>
</dbReference>
<comment type="similarity">
    <text evidence="5">Belongs to the IWS1 family.</text>
</comment>
<dbReference type="PANTHER" id="PTHR46010">
    <property type="entry name" value="PROTEIN IWS1 HOMOLOG"/>
    <property type="match status" value="1"/>
</dbReference>
<keyword evidence="1" id="KW-0805">Transcription regulation</keyword>
<comment type="function">
    <text evidence="4">Transcription factor involved in RNA polymerase II transcription regulation. May function in both SPT15/TBP post-recruitment and recruitment steps of transcription.</text>
</comment>